<dbReference type="SUPFAM" id="SSF46785">
    <property type="entry name" value="Winged helix' DNA-binding domain"/>
    <property type="match status" value="1"/>
</dbReference>
<evidence type="ECO:0000313" key="7">
    <source>
        <dbReference type="Proteomes" id="UP001407405"/>
    </source>
</evidence>
<dbReference type="InterPro" id="IPR036390">
    <property type="entry name" value="WH_DNA-bd_sf"/>
</dbReference>
<keyword evidence="3" id="KW-0804">Transcription</keyword>
<feature type="compositionally biased region" description="Basic and acidic residues" evidence="4">
    <location>
        <begin position="25"/>
        <end position="37"/>
    </location>
</feature>
<dbReference type="SMART" id="SM00347">
    <property type="entry name" value="HTH_MARR"/>
    <property type="match status" value="1"/>
</dbReference>
<evidence type="ECO:0000256" key="3">
    <source>
        <dbReference type="ARBA" id="ARBA00023163"/>
    </source>
</evidence>
<accession>A0ABU9VTT9</accession>
<evidence type="ECO:0000256" key="2">
    <source>
        <dbReference type="ARBA" id="ARBA00023125"/>
    </source>
</evidence>
<feature type="domain" description="HTH marR-type" evidence="5">
    <location>
        <begin position="41"/>
        <end position="174"/>
    </location>
</feature>
<reference evidence="6 7" key="1">
    <citation type="submission" date="2024-04" db="EMBL/GenBank/DDBJ databases">
        <title>Genome sequencing and metabolic network reconstruction of aminoacids and betaine degradation by Anoxynatronum sibiricum.</title>
        <authorList>
            <person name="Detkova E.N."/>
            <person name="Boltjanskaja Y.V."/>
            <person name="Mardanov A.V."/>
            <person name="Kevbrin V."/>
        </authorList>
    </citation>
    <scope>NUCLEOTIDE SEQUENCE [LARGE SCALE GENOMIC DNA]</scope>
    <source>
        <strain evidence="6 7">Z-7981</strain>
    </source>
</reference>
<dbReference type="PROSITE" id="PS50995">
    <property type="entry name" value="HTH_MARR_2"/>
    <property type="match status" value="1"/>
</dbReference>
<evidence type="ECO:0000259" key="5">
    <source>
        <dbReference type="PROSITE" id="PS50995"/>
    </source>
</evidence>
<evidence type="ECO:0000313" key="6">
    <source>
        <dbReference type="EMBL" id="MEN1760587.1"/>
    </source>
</evidence>
<evidence type="ECO:0000256" key="4">
    <source>
        <dbReference type="SAM" id="MobiDB-lite"/>
    </source>
</evidence>
<dbReference type="InterPro" id="IPR000835">
    <property type="entry name" value="HTH_MarR-typ"/>
</dbReference>
<dbReference type="RefSeq" id="WP_343185907.1">
    <property type="nucleotide sequence ID" value="NZ_JBCITM010000007.1"/>
</dbReference>
<sequence length="180" mass="20305">MKLQDQGENQNDRPAKKQVSAQPASDRHQTRSKGESQAKRLMALLNTLSLFSRKTLLEWLPDLVSEMGITEERFMVMYELDLQPDISLKELAASLVVSSSSMSIMVNSLVEQGVVDRVQDTGDRRRVVLRLTKEGEKQLRLAEKSLLKNFEAYLDTLPETDRQALDDATGNLLSVMARLV</sequence>
<keyword evidence="1" id="KW-0805">Transcription regulation</keyword>
<feature type="region of interest" description="Disordered" evidence="4">
    <location>
        <begin position="1"/>
        <end position="37"/>
    </location>
</feature>
<dbReference type="Gene3D" id="1.10.10.10">
    <property type="entry name" value="Winged helix-like DNA-binding domain superfamily/Winged helix DNA-binding domain"/>
    <property type="match status" value="1"/>
</dbReference>
<comment type="caution">
    <text evidence="6">The sequence shown here is derived from an EMBL/GenBank/DDBJ whole genome shotgun (WGS) entry which is preliminary data.</text>
</comment>
<dbReference type="PANTHER" id="PTHR42756:SF1">
    <property type="entry name" value="TRANSCRIPTIONAL REPRESSOR OF EMRAB OPERON"/>
    <property type="match status" value="1"/>
</dbReference>
<dbReference type="Proteomes" id="UP001407405">
    <property type="component" value="Unassembled WGS sequence"/>
</dbReference>
<protein>
    <submittedName>
        <fullName evidence="6">MarR family winged helix-turn-helix transcriptional regulator</fullName>
    </submittedName>
</protein>
<keyword evidence="7" id="KW-1185">Reference proteome</keyword>
<proteinExistence type="predicted"/>
<organism evidence="6 7">
    <name type="scientific">Anoxynatronum sibiricum</name>
    <dbReference type="NCBI Taxonomy" id="210623"/>
    <lineage>
        <taxon>Bacteria</taxon>
        <taxon>Bacillati</taxon>
        <taxon>Bacillota</taxon>
        <taxon>Clostridia</taxon>
        <taxon>Eubacteriales</taxon>
        <taxon>Clostridiaceae</taxon>
        <taxon>Anoxynatronum</taxon>
    </lineage>
</organism>
<dbReference type="InterPro" id="IPR036388">
    <property type="entry name" value="WH-like_DNA-bd_sf"/>
</dbReference>
<keyword evidence="2" id="KW-0238">DNA-binding</keyword>
<dbReference type="EMBL" id="JBCITM010000007">
    <property type="protein sequence ID" value="MEN1760587.1"/>
    <property type="molecule type" value="Genomic_DNA"/>
</dbReference>
<evidence type="ECO:0000256" key="1">
    <source>
        <dbReference type="ARBA" id="ARBA00023015"/>
    </source>
</evidence>
<gene>
    <name evidence="6" type="ORF">AAIG11_08890</name>
</gene>
<name>A0ABU9VTT9_9CLOT</name>
<dbReference type="PANTHER" id="PTHR42756">
    <property type="entry name" value="TRANSCRIPTIONAL REGULATOR, MARR"/>
    <property type="match status" value="1"/>
</dbReference>
<dbReference type="Pfam" id="PF01047">
    <property type="entry name" value="MarR"/>
    <property type="match status" value="1"/>
</dbReference>